<organism evidence="1 2">
    <name type="scientific">Flavobacterium chilense</name>
    <dbReference type="NCBI Taxonomy" id="946677"/>
    <lineage>
        <taxon>Bacteria</taxon>
        <taxon>Pseudomonadati</taxon>
        <taxon>Bacteroidota</taxon>
        <taxon>Flavobacteriia</taxon>
        <taxon>Flavobacteriales</taxon>
        <taxon>Flavobacteriaceae</taxon>
        <taxon>Flavobacterium</taxon>
    </lineage>
</organism>
<dbReference type="Proteomes" id="UP000184028">
    <property type="component" value="Unassembled WGS sequence"/>
</dbReference>
<proteinExistence type="predicted"/>
<keyword evidence="2" id="KW-1185">Reference proteome</keyword>
<sequence length="179" mass="21033">MKESTYLLNQHFNKPLSLNELREVTTIYHKSIDNVNLIIPELDILNLMLWMKREKINFGPYQNLTFFEISNRIYSDLVLLKAAQVLFEKHDIKSIQLKMSNHSGNDLTIVDKNDNQIDGEAFNTAPSFFQIKMRKELKKFKDKLGVITFNSSALNDKNIFFLDRKKIEFPNILFIECNI</sequence>
<evidence type="ECO:0000313" key="2">
    <source>
        <dbReference type="Proteomes" id="UP000184028"/>
    </source>
</evidence>
<dbReference type="STRING" id="946677.SAMN05444484_1076"/>
<dbReference type="AlphaFoldDB" id="A0A1M7JR30"/>
<accession>A0A1M7JR30</accession>
<protein>
    <submittedName>
        <fullName evidence="1">Uncharacterized protein</fullName>
    </submittedName>
</protein>
<dbReference type="OrthoDB" id="6891550at2"/>
<reference evidence="2" key="1">
    <citation type="submission" date="2016-11" db="EMBL/GenBank/DDBJ databases">
        <authorList>
            <person name="Varghese N."/>
            <person name="Submissions S."/>
        </authorList>
    </citation>
    <scope>NUCLEOTIDE SEQUENCE [LARGE SCALE GENOMIC DNA]</scope>
    <source>
        <strain evidence="2">DSM 24724</strain>
    </source>
</reference>
<dbReference type="EMBL" id="FRBT01000007">
    <property type="protein sequence ID" value="SHM55183.1"/>
    <property type="molecule type" value="Genomic_DNA"/>
</dbReference>
<name>A0A1M7JR30_9FLAO</name>
<evidence type="ECO:0000313" key="1">
    <source>
        <dbReference type="EMBL" id="SHM55183.1"/>
    </source>
</evidence>
<dbReference type="RefSeq" id="WP_068844640.1">
    <property type="nucleotide sequence ID" value="NZ_FRBT01000007.1"/>
</dbReference>
<gene>
    <name evidence="1" type="ORF">SAMN05444484_1076</name>
</gene>